<dbReference type="InterPro" id="IPR045864">
    <property type="entry name" value="aa-tRNA-synth_II/BPL/LPL"/>
</dbReference>
<dbReference type="InterPro" id="IPR004143">
    <property type="entry name" value="BPL_LPL_catalytic"/>
</dbReference>
<dbReference type="EC" id="6.3.4.15" evidence="3"/>
<proteinExistence type="predicted"/>
<dbReference type="InterPro" id="IPR004408">
    <property type="entry name" value="Biotin_CoA_COase_ligase"/>
</dbReference>
<evidence type="ECO:0000313" key="4">
    <source>
        <dbReference type="Proteomes" id="UP000886829"/>
    </source>
</evidence>
<name>A0A9D1WEC0_9GAMM</name>
<dbReference type="PANTHER" id="PTHR12835:SF5">
    <property type="entry name" value="BIOTIN--PROTEIN LIGASE"/>
    <property type="match status" value="1"/>
</dbReference>
<feature type="domain" description="BPL/LPL catalytic" evidence="2">
    <location>
        <begin position="76"/>
        <end position="256"/>
    </location>
</feature>
<dbReference type="EMBL" id="DXEV01000183">
    <property type="protein sequence ID" value="HIX57650.1"/>
    <property type="molecule type" value="Genomic_DNA"/>
</dbReference>
<sequence length="323" mass="35745">MGSDLRFVMPLLRLLNQSPQLRMNYQLLCSQLSLPVQDLQDTASAVNEIEPVLAQEGEDLVLLHQLDLLDPEKIFSEVTMRGRFALKDVSVSTNLELMNERENLVSGDALVAEIQTQGRSRRGTKWLTSIGTNIMLSMAFRFPSLQHLLGFSLAVGVATVTALEMLGVHGVKLKWPNDVVVGDKKLAGILIESVPVGNDGVFAIVGVGLNVHPSYLINEHIDRPYICVDELGAKLTRNDICISLINEFKYAANNFKREGLEPFLEQWKRHDALLGNFVEMEISSHRRVSGKILGVNNLGELILESNSGRIAIRAGHILSIRGC</sequence>
<dbReference type="CDD" id="cd16442">
    <property type="entry name" value="BPL"/>
    <property type="match status" value="1"/>
</dbReference>
<reference evidence="3" key="1">
    <citation type="journal article" date="2021" name="PeerJ">
        <title>Extensive microbial diversity within the chicken gut microbiome revealed by metagenomics and culture.</title>
        <authorList>
            <person name="Gilroy R."/>
            <person name="Ravi A."/>
            <person name="Getino M."/>
            <person name="Pursley I."/>
            <person name="Horton D.L."/>
            <person name="Alikhan N.F."/>
            <person name="Baker D."/>
            <person name="Gharbi K."/>
            <person name="Hall N."/>
            <person name="Watson M."/>
            <person name="Adriaenssens E.M."/>
            <person name="Foster-Nyarko E."/>
            <person name="Jarju S."/>
            <person name="Secka A."/>
            <person name="Antonio M."/>
            <person name="Oren A."/>
            <person name="Chaudhuri R.R."/>
            <person name="La Ragione R."/>
            <person name="Hildebrand F."/>
            <person name="Pallen M.J."/>
        </authorList>
    </citation>
    <scope>NUCLEOTIDE SEQUENCE</scope>
    <source>
        <strain evidence="3">USASDec5-558</strain>
    </source>
</reference>
<protein>
    <submittedName>
        <fullName evidence="3">Biotin--[acetyl-CoA-carboxylase] ligase</fullName>
        <ecNumber evidence="3">6.3.4.15</ecNumber>
    </submittedName>
</protein>
<evidence type="ECO:0000259" key="2">
    <source>
        <dbReference type="PROSITE" id="PS51733"/>
    </source>
</evidence>
<dbReference type="Proteomes" id="UP000886829">
    <property type="component" value="Unassembled WGS sequence"/>
</dbReference>
<evidence type="ECO:0000256" key="1">
    <source>
        <dbReference type="ARBA" id="ARBA00022598"/>
    </source>
</evidence>
<dbReference type="GO" id="GO:0005737">
    <property type="term" value="C:cytoplasm"/>
    <property type="evidence" value="ECO:0007669"/>
    <property type="project" value="TreeGrafter"/>
</dbReference>
<dbReference type="PROSITE" id="PS51733">
    <property type="entry name" value="BPL_LPL_CATALYTIC"/>
    <property type="match status" value="1"/>
</dbReference>
<accession>A0A9D1WEC0</accession>
<dbReference type="Gene3D" id="3.30.930.10">
    <property type="entry name" value="Bira Bifunctional Protein, Domain 2"/>
    <property type="match status" value="1"/>
</dbReference>
<reference evidence="3" key="2">
    <citation type="submission" date="2021-04" db="EMBL/GenBank/DDBJ databases">
        <authorList>
            <person name="Gilroy R."/>
        </authorList>
    </citation>
    <scope>NUCLEOTIDE SEQUENCE</scope>
    <source>
        <strain evidence="3">USASDec5-558</strain>
    </source>
</reference>
<organism evidence="3 4">
    <name type="scientific">Candidatus Anaerobiospirillum pullistercoris</name>
    <dbReference type="NCBI Taxonomy" id="2838452"/>
    <lineage>
        <taxon>Bacteria</taxon>
        <taxon>Pseudomonadati</taxon>
        <taxon>Pseudomonadota</taxon>
        <taxon>Gammaproteobacteria</taxon>
        <taxon>Aeromonadales</taxon>
        <taxon>Succinivibrionaceae</taxon>
        <taxon>Anaerobiospirillum</taxon>
    </lineage>
</organism>
<evidence type="ECO:0000313" key="3">
    <source>
        <dbReference type="EMBL" id="HIX57650.1"/>
    </source>
</evidence>
<dbReference type="GO" id="GO:0004077">
    <property type="term" value="F:biotin--[biotin carboxyl-carrier protein] ligase activity"/>
    <property type="evidence" value="ECO:0007669"/>
    <property type="project" value="UniProtKB-EC"/>
</dbReference>
<dbReference type="Pfam" id="PF03099">
    <property type="entry name" value="BPL_LplA_LipB"/>
    <property type="match status" value="1"/>
</dbReference>
<gene>
    <name evidence="3" type="ORF">H9850_09305</name>
</gene>
<comment type="caution">
    <text evidence="3">The sequence shown here is derived from an EMBL/GenBank/DDBJ whole genome shotgun (WGS) entry which is preliminary data.</text>
</comment>
<dbReference type="NCBIfam" id="TIGR00121">
    <property type="entry name" value="birA_ligase"/>
    <property type="match status" value="1"/>
</dbReference>
<dbReference type="SUPFAM" id="SSF55681">
    <property type="entry name" value="Class II aaRS and biotin synthetases"/>
    <property type="match status" value="1"/>
</dbReference>
<dbReference type="PANTHER" id="PTHR12835">
    <property type="entry name" value="BIOTIN PROTEIN LIGASE"/>
    <property type="match status" value="1"/>
</dbReference>
<dbReference type="AlphaFoldDB" id="A0A9D1WEC0"/>
<keyword evidence="1 3" id="KW-0436">Ligase</keyword>